<accession>A0A1Q8R0D9</accession>
<comment type="caution">
    <text evidence="1">The sequence shown here is derived from an EMBL/GenBank/DDBJ whole genome shotgun (WGS) entry which is preliminary data.</text>
</comment>
<dbReference type="Proteomes" id="UP000186102">
    <property type="component" value="Unassembled WGS sequence"/>
</dbReference>
<sequence>MIWKIISQSKDFMQNRAQVKGNNLLDLQNNQTGEEFPYVRDDK</sequence>
<dbReference type="EMBL" id="MLBF01000005">
    <property type="protein sequence ID" value="OLN33057.1"/>
    <property type="molecule type" value="Genomic_DNA"/>
</dbReference>
<reference evidence="1 2" key="1">
    <citation type="submission" date="2016-09" db="EMBL/GenBank/DDBJ databases">
        <title>Complete genome of Desulfosporosinus sp. OL.</title>
        <authorList>
            <person name="Mardanov A."/>
            <person name="Beletsky A."/>
            <person name="Panova A."/>
            <person name="Karnachuk O."/>
            <person name="Ravin N."/>
        </authorList>
    </citation>
    <scope>NUCLEOTIDE SEQUENCE [LARGE SCALE GENOMIC DNA]</scope>
    <source>
        <strain evidence="1 2">OL</strain>
    </source>
</reference>
<evidence type="ECO:0000313" key="2">
    <source>
        <dbReference type="Proteomes" id="UP000186102"/>
    </source>
</evidence>
<evidence type="ECO:0000313" key="1">
    <source>
        <dbReference type="EMBL" id="OLN33057.1"/>
    </source>
</evidence>
<gene>
    <name evidence="1" type="ORF">DSOL_1168</name>
</gene>
<name>A0A1Q8R0D9_9FIRM</name>
<proteinExistence type="predicted"/>
<dbReference type="AlphaFoldDB" id="A0A1Q8R0D9"/>
<protein>
    <submittedName>
        <fullName evidence="1">Uncharacterized protein</fullName>
    </submittedName>
</protein>
<keyword evidence="2" id="KW-1185">Reference proteome</keyword>
<organism evidence="1 2">
    <name type="scientific">Desulfosporosinus metallidurans</name>
    <dbReference type="NCBI Taxonomy" id="1888891"/>
    <lineage>
        <taxon>Bacteria</taxon>
        <taxon>Bacillati</taxon>
        <taxon>Bacillota</taxon>
        <taxon>Clostridia</taxon>
        <taxon>Eubacteriales</taxon>
        <taxon>Desulfitobacteriaceae</taxon>
        <taxon>Desulfosporosinus</taxon>
    </lineage>
</organism>